<dbReference type="EMBL" id="VFPH01000001">
    <property type="protein sequence ID" value="TQM42929.1"/>
    <property type="molecule type" value="Genomic_DNA"/>
</dbReference>
<gene>
    <name evidence="9" type="ORF">FB388_0267</name>
</gene>
<comment type="similarity">
    <text evidence="2 7">Belongs to the DedA family.</text>
</comment>
<keyword evidence="10" id="KW-1185">Reference proteome</keyword>
<reference evidence="9 10" key="1">
    <citation type="submission" date="2019-06" db="EMBL/GenBank/DDBJ databases">
        <title>Sequencing the genomes of 1000 actinobacteria strains.</title>
        <authorList>
            <person name="Klenk H.-P."/>
        </authorList>
    </citation>
    <scope>NUCLEOTIDE SEQUENCE [LARGE SCALE GENOMIC DNA]</scope>
    <source>
        <strain evidence="9 10">DSM 45511</strain>
    </source>
</reference>
<feature type="domain" description="VTT" evidence="8">
    <location>
        <begin position="54"/>
        <end position="177"/>
    </location>
</feature>
<evidence type="ECO:0000256" key="6">
    <source>
        <dbReference type="ARBA" id="ARBA00023136"/>
    </source>
</evidence>
<protein>
    <submittedName>
        <fullName evidence="9">Membrane-associated protein</fullName>
    </submittedName>
</protein>
<keyword evidence="4 7" id="KW-0812">Transmembrane</keyword>
<feature type="transmembrane region" description="Helical" evidence="7">
    <location>
        <begin position="189"/>
        <end position="208"/>
    </location>
</feature>
<sequence>MGPGAGPRQAVPVITEWLDSFFAMIDAIPTWQLYTVVGVLLVLETTVLVGLVTPGEVVLLAAATTVGSTGEYLVLAAIATGASVIGQNGGYLLGRTFGGRIRVSWAGRKIGDSNWGRAEAVLRGGTGRALVASRFLAVAHSLVPVIAGTLRMPWGRFARYTAVGAVLWGLVYVGLGSAASLAIRKFAHLLGPTVTSVVVAAVVVALIVRAVRKRRRPTGEPVADDAPTVAVAVGEAPVRR</sequence>
<evidence type="ECO:0000313" key="10">
    <source>
        <dbReference type="Proteomes" id="UP000319818"/>
    </source>
</evidence>
<keyword evidence="3 7" id="KW-1003">Cell membrane</keyword>
<dbReference type="PANTHER" id="PTHR30353:SF0">
    <property type="entry name" value="TRANSMEMBRANE PROTEIN"/>
    <property type="match status" value="1"/>
</dbReference>
<evidence type="ECO:0000256" key="5">
    <source>
        <dbReference type="ARBA" id="ARBA00022989"/>
    </source>
</evidence>
<evidence type="ECO:0000256" key="3">
    <source>
        <dbReference type="ARBA" id="ARBA00022475"/>
    </source>
</evidence>
<name>A0A543GA13_9PSEU</name>
<dbReference type="GO" id="GO:0005886">
    <property type="term" value="C:plasma membrane"/>
    <property type="evidence" value="ECO:0007669"/>
    <property type="project" value="UniProtKB-SubCell"/>
</dbReference>
<proteinExistence type="inferred from homology"/>
<feature type="transmembrane region" description="Helical" evidence="7">
    <location>
        <begin position="33"/>
        <end position="52"/>
    </location>
</feature>
<feature type="transmembrane region" description="Helical" evidence="7">
    <location>
        <begin position="72"/>
        <end position="93"/>
    </location>
</feature>
<dbReference type="Pfam" id="PF09335">
    <property type="entry name" value="VTT_dom"/>
    <property type="match status" value="1"/>
</dbReference>
<evidence type="ECO:0000256" key="7">
    <source>
        <dbReference type="RuleBase" id="RU367016"/>
    </source>
</evidence>
<evidence type="ECO:0000259" key="8">
    <source>
        <dbReference type="Pfam" id="PF09335"/>
    </source>
</evidence>
<keyword evidence="5 7" id="KW-1133">Transmembrane helix</keyword>
<evidence type="ECO:0000256" key="2">
    <source>
        <dbReference type="ARBA" id="ARBA00010792"/>
    </source>
</evidence>
<accession>A0A543GA13</accession>
<dbReference type="OrthoDB" id="9813426at2"/>
<dbReference type="InterPro" id="IPR032818">
    <property type="entry name" value="DedA-like"/>
</dbReference>
<evidence type="ECO:0000256" key="1">
    <source>
        <dbReference type="ARBA" id="ARBA00004651"/>
    </source>
</evidence>
<keyword evidence="6 7" id="KW-0472">Membrane</keyword>
<comment type="caution">
    <text evidence="9">The sequence shown here is derived from an EMBL/GenBank/DDBJ whole genome shotgun (WGS) entry which is preliminary data.</text>
</comment>
<dbReference type="InterPro" id="IPR032816">
    <property type="entry name" value="VTT_dom"/>
</dbReference>
<evidence type="ECO:0000256" key="4">
    <source>
        <dbReference type="ARBA" id="ARBA00022692"/>
    </source>
</evidence>
<evidence type="ECO:0000313" key="9">
    <source>
        <dbReference type="EMBL" id="TQM42929.1"/>
    </source>
</evidence>
<dbReference type="AlphaFoldDB" id="A0A543GA13"/>
<dbReference type="PANTHER" id="PTHR30353">
    <property type="entry name" value="INNER MEMBRANE PROTEIN DEDA-RELATED"/>
    <property type="match status" value="1"/>
</dbReference>
<feature type="transmembrane region" description="Helical" evidence="7">
    <location>
        <begin position="160"/>
        <end position="183"/>
    </location>
</feature>
<dbReference type="Proteomes" id="UP000319818">
    <property type="component" value="Unassembled WGS sequence"/>
</dbReference>
<organism evidence="9 10">
    <name type="scientific">Pseudonocardia cypriaca</name>
    <dbReference type="NCBI Taxonomy" id="882449"/>
    <lineage>
        <taxon>Bacteria</taxon>
        <taxon>Bacillati</taxon>
        <taxon>Actinomycetota</taxon>
        <taxon>Actinomycetes</taxon>
        <taxon>Pseudonocardiales</taxon>
        <taxon>Pseudonocardiaceae</taxon>
        <taxon>Pseudonocardia</taxon>
    </lineage>
</organism>
<comment type="subcellular location">
    <subcellularLocation>
        <location evidence="1 7">Cell membrane</location>
        <topology evidence="1 7">Multi-pass membrane protein</topology>
    </subcellularLocation>
</comment>